<sequence length="203" mass="22472">MLAINLLEDIDHQLEGTGRNSSPADPRRATADPSPATRLSHVRNDLVHRLEAYSHRIACNRVSPNTAAEFLSESIGTLKIFLIYQDHLDPSQTTHCFAERVFDITRALRITSSLTRLYKTFNEVETKNLVDLFNILSMQVGALAIHGGDDKMAHLSRARIGCIDTLLSTLPADETSVALRRILHALRVVDPECGCFACYSDAG</sequence>
<evidence type="ECO:0000313" key="3">
    <source>
        <dbReference type="Proteomes" id="UP001150941"/>
    </source>
</evidence>
<evidence type="ECO:0000256" key="1">
    <source>
        <dbReference type="SAM" id="MobiDB-lite"/>
    </source>
</evidence>
<organism evidence="2 3">
    <name type="scientific">Penicillium chermesinum</name>
    <dbReference type="NCBI Taxonomy" id="63820"/>
    <lineage>
        <taxon>Eukaryota</taxon>
        <taxon>Fungi</taxon>
        <taxon>Dikarya</taxon>
        <taxon>Ascomycota</taxon>
        <taxon>Pezizomycotina</taxon>
        <taxon>Eurotiomycetes</taxon>
        <taxon>Eurotiomycetidae</taxon>
        <taxon>Eurotiales</taxon>
        <taxon>Aspergillaceae</taxon>
        <taxon>Penicillium</taxon>
    </lineage>
</organism>
<dbReference type="GeneID" id="83205854"/>
<dbReference type="EMBL" id="JAPQKS010000007">
    <property type="protein sequence ID" value="KAJ5220051.1"/>
    <property type="molecule type" value="Genomic_DNA"/>
</dbReference>
<evidence type="ECO:0000313" key="2">
    <source>
        <dbReference type="EMBL" id="KAJ5220051.1"/>
    </source>
</evidence>
<gene>
    <name evidence="2" type="ORF">N7468_009255</name>
</gene>
<comment type="caution">
    <text evidence="2">The sequence shown here is derived from an EMBL/GenBank/DDBJ whole genome shotgun (WGS) entry which is preliminary data.</text>
</comment>
<name>A0A9W9NHF9_9EURO</name>
<dbReference type="RefSeq" id="XP_058326881.1">
    <property type="nucleotide sequence ID" value="XM_058478551.1"/>
</dbReference>
<proteinExistence type="predicted"/>
<accession>A0A9W9NHF9</accession>
<feature type="region of interest" description="Disordered" evidence="1">
    <location>
        <begin position="14"/>
        <end position="36"/>
    </location>
</feature>
<dbReference type="AlphaFoldDB" id="A0A9W9NHF9"/>
<keyword evidence="3" id="KW-1185">Reference proteome</keyword>
<reference evidence="2" key="2">
    <citation type="journal article" date="2023" name="IMA Fungus">
        <title>Comparative genomic study of the Penicillium genus elucidates a diverse pangenome and 15 lateral gene transfer events.</title>
        <authorList>
            <person name="Petersen C."/>
            <person name="Sorensen T."/>
            <person name="Nielsen M.R."/>
            <person name="Sondergaard T.E."/>
            <person name="Sorensen J.L."/>
            <person name="Fitzpatrick D.A."/>
            <person name="Frisvad J.C."/>
            <person name="Nielsen K.L."/>
        </authorList>
    </citation>
    <scope>NUCLEOTIDE SEQUENCE</scope>
    <source>
        <strain evidence="2">IBT 19713</strain>
    </source>
</reference>
<dbReference type="Proteomes" id="UP001150941">
    <property type="component" value="Unassembled WGS sequence"/>
</dbReference>
<protein>
    <submittedName>
        <fullName evidence="2">Uncharacterized protein</fullName>
    </submittedName>
</protein>
<reference evidence="2" key="1">
    <citation type="submission" date="2022-11" db="EMBL/GenBank/DDBJ databases">
        <authorList>
            <person name="Petersen C."/>
        </authorList>
    </citation>
    <scope>NUCLEOTIDE SEQUENCE</scope>
    <source>
        <strain evidence="2">IBT 19713</strain>
    </source>
</reference>